<name>A0A1P8WFQ2_9PLAN</name>
<keyword evidence="4 5" id="KW-0472">Membrane</keyword>
<feature type="transmembrane region" description="Helical" evidence="5">
    <location>
        <begin position="53"/>
        <end position="71"/>
    </location>
</feature>
<feature type="transmembrane region" description="Helical" evidence="5">
    <location>
        <begin position="102"/>
        <end position="123"/>
    </location>
</feature>
<feature type="transmembrane region" description="Helical" evidence="5">
    <location>
        <begin position="189"/>
        <end position="207"/>
    </location>
</feature>
<proteinExistence type="predicted"/>
<feature type="transmembrane region" description="Helical" evidence="5">
    <location>
        <begin position="27"/>
        <end position="47"/>
    </location>
</feature>
<dbReference type="InterPro" id="IPR001902">
    <property type="entry name" value="SLC26A/SulP_fam"/>
</dbReference>
<evidence type="ECO:0000259" key="6">
    <source>
        <dbReference type="Pfam" id="PF00916"/>
    </source>
</evidence>
<gene>
    <name evidence="7" type="primary">dauA</name>
    <name evidence="7" type="ORF">Fuma_02496</name>
</gene>
<evidence type="ECO:0000256" key="4">
    <source>
        <dbReference type="ARBA" id="ARBA00023136"/>
    </source>
</evidence>
<feature type="transmembrane region" description="Helical" evidence="5">
    <location>
        <begin position="321"/>
        <end position="341"/>
    </location>
</feature>
<dbReference type="Proteomes" id="UP000187735">
    <property type="component" value="Chromosome"/>
</dbReference>
<accession>A0A1P8WFQ2</accession>
<reference evidence="7 8" key="1">
    <citation type="journal article" date="2016" name="Front. Microbiol.">
        <title>Fuerstia marisgermanicae gen. nov., sp. nov., an Unusual Member of the Phylum Planctomycetes from the German Wadden Sea.</title>
        <authorList>
            <person name="Kohn T."/>
            <person name="Heuer A."/>
            <person name="Jogler M."/>
            <person name="Vollmers J."/>
            <person name="Boedeker C."/>
            <person name="Bunk B."/>
            <person name="Rast P."/>
            <person name="Borchert D."/>
            <person name="Glockner I."/>
            <person name="Freese H.M."/>
            <person name="Klenk H.P."/>
            <person name="Overmann J."/>
            <person name="Kaster A.K."/>
            <person name="Rohde M."/>
            <person name="Wiegand S."/>
            <person name="Jogler C."/>
        </authorList>
    </citation>
    <scope>NUCLEOTIDE SEQUENCE [LARGE SCALE GENOMIC DNA]</scope>
    <source>
        <strain evidence="7 8">NH11</strain>
    </source>
</reference>
<protein>
    <submittedName>
        <fullName evidence="7">Dicarboxylic acid uptake system A</fullName>
    </submittedName>
</protein>
<evidence type="ECO:0000313" key="7">
    <source>
        <dbReference type="EMBL" id="APZ92884.1"/>
    </source>
</evidence>
<evidence type="ECO:0000313" key="8">
    <source>
        <dbReference type="Proteomes" id="UP000187735"/>
    </source>
</evidence>
<dbReference type="InterPro" id="IPR011322">
    <property type="entry name" value="N-reg_PII-like_a/b"/>
</dbReference>
<dbReference type="Pfam" id="PF00543">
    <property type="entry name" value="P-II"/>
    <property type="match status" value="1"/>
</dbReference>
<feature type="transmembrane region" description="Helical" evidence="5">
    <location>
        <begin position="130"/>
        <end position="150"/>
    </location>
</feature>
<feature type="transmembrane region" description="Helical" evidence="5">
    <location>
        <begin position="414"/>
        <end position="439"/>
    </location>
</feature>
<dbReference type="GO" id="GO:0006808">
    <property type="term" value="P:regulation of nitrogen utilization"/>
    <property type="evidence" value="ECO:0007669"/>
    <property type="project" value="InterPro"/>
</dbReference>
<dbReference type="GO" id="GO:0055085">
    <property type="term" value="P:transmembrane transport"/>
    <property type="evidence" value="ECO:0007669"/>
    <property type="project" value="InterPro"/>
</dbReference>
<dbReference type="InterPro" id="IPR015867">
    <property type="entry name" value="N-reg_PII/ATP_PRibTrfase_C"/>
</dbReference>
<dbReference type="PANTHER" id="PTHR11814">
    <property type="entry name" value="SULFATE TRANSPORTER"/>
    <property type="match status" value="1"/>
</dbReference>
<keyword evidence="2 5" id="KW-0812">Transmembrane</keyword>
<organism evidence="7 8">
    <name type="scientific">Fuerstiella marisgermanici</name>
    <dbReference type="NCBI Taxonomy" id="1891926"/>
    <lineage>
        <taxon>Bacteria</taxon>
        <taxon>Pseudomonadati</taxon>
        <taxon>Planctomycetota</taxon>
        <taxon>Planctomycetia</taxon>
        <taxon>Planctomycetales</taxon>
        <taxon>Planctomycetaceae</taxon>
        <taxon>Fuerstiella</taxon>
    </lineage>
</organism>
<keyword evidence="3 5" id="KW-1133">Transmembrane helix</keyword>
<feature type="transmembrane region" description="Helical" evidence="5">
    <location>
        <begin position="219"/>
        <end position="237"/>
    </location>
</feature>
<dbReference type="GO" id="GO:0016020">
    <property type="term" value="C:membrane"/>
    <property type="evidence" value="ECO:0007669"/>
    <property type="project" value="UniProtKB-SubCell"/>
</dbReference>
<dbReference type="OrthoDB" id="9769739at2"/>
<dbReference type="InterPro" id="IPR002187">
    <property type="entry name" value="N-reg_PII"/>
</dbReference>
<feature type="transmembrane region" description="Helical" evidence="5">
    <location>
        <begin position="283"/>
        <end position="300"/>
    </location>
</feature>
<dbReference type="GO" id="GO:0030234">
    <property type="term" value="F:enzyme regulator activity"/>
    <property type="evidence" value="ECO:0007669"/>
    <property type="project" value="InterPro"/>
</dbReference>
<feature type="domain" description="SLC26A/SulP transporter" evidence="6">
    <location>
        <begin position="23"/>
        <end position="419"/>
    </location>
</feature>
<evidence type="ECO:0000256" key="1">
    <source>
        <dbReference type="ARBA" id="ARBA00004141"/>
    </source>
</evidence>
<dbReference type="EMBL" id="CP017641">
    <property type="protein sequence ID" value="APZ92884.1"/>
    <property type="molecule type" value="Genomic_DNA"/>
</dbReference>
<keyword evidence="8" id="KW-1185">Reference proteome</keyword>
<evidence type="ECO:0000256" key="5">
    <source>
        <dbReference type="SAM" id="Phobius"/>
    </source>
</evidence>
<dbReference type="InterPro" id="IPR011547">
    <property type="entry name" value="SLC26A/SulP_dom"/>
</dbReference>
<dbReference type="Pfam" id="PF00916">
    <property type="entry name" value="Sulfate_transp"/>
    <property type="match status" value="1"/>
</dbReference>
<evidence type="ECO:0000256" key="2">
    <source>
        <dbReference type="ARBA" id="ARBA00022692"/>
    </source>
</evidence>
<feature type="transmembrane region" description="Helical" evidence="5">
    <location>
        <begin position="78"/>
        <end position="96"/>
    </location>
</feature>
<dbReference type="RefSeq" id="WP_077024441.1">
    <property type="nucleotide sequence ID" value="NZ_CP017641.1"/>
</dbReference>
<dbReference type="KEGG" id="fmr:Fuma_02496"/>
<dbReference type="SUPFAM" id="SSF54913">
    <property type="entry name" value="GlnB-like"/>
    <property type="match status" value="1"/>
</dbReference>
<comment type="subcellular location">
    <subcellularLocation>
        <location evidence="1">Membrane</location>
        <topology evidence="1">Multi-pass membrane protein</topology>
    </subcellularLocation>
</comment>
<sequence length="664" mass="72827">MSNEVNNESEVPRGNIAGFRQYLKYDLLSGFLVFLIALPLCLGISIASGYPPIAGIFTAIIGSLLTTCLSNSELTIKGPAAGLIVIAIGCVNEFGGPGDPDAYRAALAVGAAAAVLQILFGLFRAGILGEFFPISTVHGMLAAIGMIIVLKQIPFALGVIDGETGRAPSEAPLEMFRKIPEYIHEANPYIAMIGMVSLLIMFIWPWVGTKLQFLKRVPAPMVVLLVAVPMGIGFDLLHPHSYTLQNHEYQLSEQYLVDMPDRVFGMFDEITFPNFEVLTQLAAWKWVTMFFIIGSLESLLSAKAIDLLDPWKRKTNMDRDMIAVGCANLVTAGVGGLPMISEIVRSKANIDNGARTRFADMWHGVFLLLCVALIPTVLHRIPLAALAAMLVYTGYRLAHPTEFLHVYRIGKEQLAIFITTLVIVLVEDLLIGVAAGIVLKMIIHVANGVPLKSLFKPYIEVEEVDSSTSIIIARESAVFSNWIPFKRQIEDIGLVQKRNLIIDVSDTKLVDHSVMEKLEEMERDFEQEGLTFEVRGLGSLRPLADSPHAARKGGLAAMRRLTVVADAEIEQWLEEQFIERGATGFTSQPCSGAGRRELEGGFAATNSKARIEVVMPHHTCETILGFLRQDVLPLHNVTACVETVDVVRRDHFESPLVAVAEKEA</sequence>
<dbReference type="STRING" id="1891926.Fuma_02496"/>
<feature type="transmembrane region" description="Helical" evidence="5">
    <location>
        <begin position="361"/>
        <end position="393"/>
    </location>
</feature>
<dbReference type="Gene3D" id="3.30.70.120">
    <property type="match status" value="1"/>
</dbReference>
<dbReference type="AlphaFoldDB" id="A0A1P8WFQ2"/>
<evidence type="ECO:0000256" key="3">
    <source>
        <dbReference type="ARBA" id="ARBA00022989"/>
    </source>
</evidence>